<evidence type="ECO:0000313" key="2">
    <source>
        <dbReference type="EMBL" id="MBI3127103.1"/>
    </source>
</evidence>
<dbReference type="EMBL" id="JACPUR010000015">
    <property type="protein sequence ID" value="MBI3127103.1"/>
    <property type="molecule type" value="Genomic_DNA"/>
</dbReference>
<protein>
    <submittedName>
        <fullName evidence="2">DUF5615 family PIN-like protein</fullName>
    </submittedName>
</protein>
<feature type="domain" description="DUF5615" evidence="1">
    <location>
        <begin position="1"/>
        <end position="110"/>
    </location>
</feature>
<name>A0A932HXZ8_UNCTE</name>
<gene>
    <name evidence="2" type="ORF">HYZ11_05830</name>
</gene>
<organism evidence="2 3">
    <name type="scientific">Tectimicrobiota bacterium</name>
    <dbReference type="NCBI Taxonomy" id="2528274"/>
    <lineage>
        <taxon>Bacteria</taxon>
        <taxon>Pseudomonadati</taxon>
        <taxon>Nitrospinota/Tectimicrobiota group</taxon>
        <taxon>Candidatus Tectimicrobiota</taxon>
    </lineage>
</organism>
<accession>A0A932HXZ8</accession>
<reference evidence="2" key="1">
    <citation type="submission" date="2020-07" db="EMBL/GenBank/DDBJ databases">
        <title>Huge and variable diversity of episymbiotic CPR bacteria and DPANN archaea in groundwater ecosystems.</title>
        <authorList>
            <person name="He C.Y."/>
            <person name="Keren R."/>
            <person name="Whittaker M."/>
            <person name="Farag I.F."/>
            <person name="Doudna J."/>
            <person name="Cate J.H.D."/>
            <person name="Banfield J.F."/>
        </authorList>
    </citation>
    <scope>NUCLEOTIDE SEQUENCE</scope>
    <source>
        <strain evidence="2">NC_groundwater_763_Ag_S-0.2um_68_21</strain>
    </source>
</reference>
<dbReference type="AlphaFoldDB" id="A0A932HXZ8"/>
<dbReference type="Pfam" id="PF18480">
    <property type="entry name" value="DUF5615"/>
    <property type="match status" value="1"/>
</dbReference>
<comment type="caution">
    <text evidence="2">The sequence shown here is derived from an EMBL/GenBank/DDBJ whole genome shotgun (WGS) entry which is preliminary data.</text>
</comment>
<sequence length="122" mass="13217">MKILVDMNLSPSWVPILERSGFPAVHWSGVGEGSALDPVVLGWARDNGCVVFTNDLDFGIILATARAAGPSVIQVRTQDVTPDHLSGIVVAALREHQELLERGALITIDESRLRARILPLVQ</sequence>
<dbReference type="Proteomes" id="UP000782312">
    <property type="component" value="Unassembled WGS sequence"/>
</dbReference>
<dbReference type="InterPro" id="IPR041049">
    <property type="entry name" value="DUF5615"/>
</dbReference>
<evidence type="ECO:0000313" key="3">
    <source>
        <dbReference type="Proteomes" id="UP000782312"/>
    </source>
</evidence>
<proteinExistence type="predicted"/>
<evidence type="ECO:0000259" key="1">
    <source>
        <dbReference type="Pfam" id="PF18480"/>
    </source>
</evidence>